<dbReference type="EMBL" id="CAJJDN010000067">
    <property type="protein sequence ID" value="CAD8097076.1"/>
    <property type="molecule type" value="Genomic_DNA"/>
</dbReference>
<keyword evidence="3" id="KW-1185">Reference proteome</keyword>
<reference evidence="2" key="1">
    <citation type="submission" date="2021-01" db="EMBL/GenBank/DDBJ databases">
        <authorList>
            <consortium name="Genoscope - CEA"/>
            <person name="William W."/>
        </authorList>
    </citation>
    <scope>NUCLEOTIDE SEQUENCE</scope>
</reference>
<feature type="region of interest" description="Disordered" evidence="1">
    <location>
        <begin position="1"/>
        <end position="40"/>
    </location>
</feature>
<name>A0A8S1P1N3_9CILI</name>
<sequence length="144" mass="17783">MKKRQKQEDKKRLEEFNKKLQEEDKKRQEEFNKKLEEDKKRQEELIKKLQEEDKKRQEELTKKEKESIKSKIEELFVQLDQLEESFRIQNKKSYIFTYKCTTSEEQQAYNLKTNIQHACQSVLISEQIYRERLDSLTRLISKYK</sequence>
<evidence type="ECO:0000313" key="2">
    <source>
        <dbReference type="EMBL" id="CAD8097076.1"/>
    </source>
</evidence>
<accession>A0A8S1P1N3</accession>
<comment type="caution">
    <text evidence="2">The sequence shown here is derived from an EMBL/GenBank/DDBJ whole genome shotgun (WGS) entry which is preliminary data.</text>
</comment>
<organism evidence="2 3">
    <name type="scientific">Paramecium sonneborni</name>
    <dbReference type="NCBI Taxonomy" id="65129"/>
    <lineage>
        <taxon>Eukaryota</taxon>
        <taxon>Sar</taxon>
        <taxon>Alveolata</taxon>
        <taxon>Ciliophora</taxon>
        <taxon>Intramacronucleata</taxon>
        <taxon>Oligohymenophorea</taxon>
        <taxon>Peniculida</taxon>
        <taxon>Parameciidae</taxon>
        <taxon>Paramecium</taxon>
    </lineage>
</organism>
<protein>
    <submittedName>
        <fullName evidence="2">Uncharacterized protein</fullName>
    </submittedName>
</protein>
<dbReference type="AlphaFoldDB" id="A0A8S1P1N3"/>
<evidence type="ECO:0000313" key="3">
    <source>
        <dbReference type="Proteomes" id="UP000692954"/>
    </source>
</evidence>
<gene>
    <name evidence="2" type="ORF">PSON_ATCC_30995.1.T0670225</name>
</gene>
<dbReference type="Proteomes" id="UP000692954">
    <property type="component" value="Unassembled WGS sequence"/>
</dbReference>
<evidence type="ECO:0000256" key="1">
    <source>
        <dbReference type="SAM" id="MobiDB-lite"/>
    </source>
</evidence>
<proteinExistence type="predicted"/>